<dbReference type="Pfam" id="PF03822">
    <property type="entry name" value="NAF"/>
    <property type="match status" value="1"/>
</dbReference>
<feature type="non-terminal residue" evidence="13">
    <location>
        <position position="1"/>
    </location>
</feature>
<keyword evidence="8" id="KW-0067">ATP-binding</keyword>
<evidence type="ECO:0000313" key="14">
    <source>
        <dbReference type="Proteomes" id="UP000233551"/>
    </source>
</evidence>
<comment type="catalytic activity">
    <reaction evidence="11">
        <text>L-seryl-[protein] + ATP = O-phospho-L-seryl-[protein] + ADP + H(+)</text>
        <dbReference type="Rhea" id="RHEA:17989"/>
        <dbReference type="Rhea" id="RHEA-COMP:9863"/>
        <dbReference type="Rhea" id="RHEA-COMP:11604"/>
        <dbReference type="ChEBI" id="CHEBI:15378"/>
        <dbReference type="ChEBI" id="CHEBI:29999"/>
        <dbReference type="ChEBI" id="CHEBI:30616"/>
        <dbReference type="ChEBI" id="CHEBI:83421"/>
        <dbReference type="ChEBI" id="CHEBI:456216"/>
        <dbReference type="EC" id="2.7.11.1"/>
    </reaction>
</comment>
<dbReference type="STRING" id="22663.A0A2I0LFW6"/>
<comment type="similarity">
    <text evidence="2">Belongs to the protein kinase superfamily. CAMK Ser/Thr protein kinase family. SNF1 subfamily.</text>
</comment>
<dbReference type="GO" id="GO:0004674">
    <property type="term" value="F:protein serine/threonine kinase activity"/>
    <property type="evidence" value="ECO:0007669"/>
    <property type="project" value="UniProtKB-KW"/>
</dbReference>
<proteinExistence type="inferred from homology"/>
<dbReference type="AlphaFoldDB" id="A0A2I0LFW6"/>
<evidence type="ECO:0000259" key="12">
    <source>
        <dbReference type="Pfam" id="PF03822"/>
    </source>
</evidence>
<dbReference type="CDD" id="cd12195">
    <property type="entry name" value="CIPK_C"/>
    <property type="match status" value="1"/>
</dbReference>
<evidence type="ECO:0000256" key="6">
    <source>
        <dbReference type="ARBA" id="ARBA00022741"/>
    </source>
</evidence>
<evidence type="ECO:0000256" key="4">
    <source>
        <dbReference type="ARBA" id="ARBA00022527"/>
    </source>
</evidence>
<dbReference type="GO" id="GO:0007165">
    <property type="term" value="P:signal transduction"/>
    <property type="evidence" value="ECO:0007669"/>
    <property type="project" value="InterPro"/>
</dbReference>
<evidence type="ECO:0000256" key="3">
    <source>
        <dbReference type="ARBA" id="ARBA00012513"/>
    </source>
</evidence>
<dbReference type="InterPro" id="IPR004041">
    <property type="entry name" value="NAF_dom"/>
</dbReference>
<protein>
    <recommendedName>
        <fullName evidence="3">non-specific serine/threonine protein kinase</fullName>
        <ecNumber evidence="3">2.7.11.1</ecNumber>
    </recommendedName>
</protein>
<keyword evidence="4" id="KW-0723">Serine/threonine-protein kinase</keyword>
<comment type="catalytic activity">
    <reaction evidence="10">
        <text>L-threonyl-[protein] + ATP = O-phospho-L-threonyl-[protein] + ADP + H(+)</text>
        <dbReference type="Rhea" id="RHEA:46608"/>
        <dbReference type="Rhea" id="RHEA-COMP:11060"/>
        <dbReference type="Rhea" id="RHEA-COMP:11605"/>
        <dbReference type="ChEBI" id="CHEBI:15378"/>
        <dbReference type="ChEBI" id="CHEBI:30013"/>
        <dbReference type="ChEBI" id="CHEBI:30616"/>
        <dbReference type="ChEBI" id="CHEBI:61977"/>
        <dbReference type="ChEBI" id="CHEBI:456216"/>
        <dbReference type="EC" id="2.7.11.1"/>
    </reaction>
</comment>
<gene>
    <name evidence="13" type="ORF">CRG98_000053</name>
</gene>
<keyword evidence="7" id="KW-0418">Kinase</keyword>
<keyword evidence="9" id="KW-0464">Manganese</keyword>
<comment type="caution">
    <text evidence="13">The sequence shown here is derived from an EMBL/GenBank/DDBJ whole genome shotgun (WGS) entry which is preliminary data.</text>
</comment>
<evidence type="ECO:0000256" key="2">
    <source>
        <dbReference type="ARBA" id="ARBA00006234"/>
    </source>
</evidence>
<keyword evidence="14" id="KW-1185">Reference proteome</keyword>
<evidence type="ECO:0000256" key="10">
    <source>
        <dbReference type="ARBA" id="ARBA00047899"/>
    </source>
</evidence>
<comment type="cofactor">
    <cofactor evidence="1">
        <name>Mn(2+)</name>
        <dbReference type="ChEBI" id="CHEBI:29035"/>
    </cofactor>
</comment>
<dbReference type="FunFam" id="3.30.310.80:FF:000005">
    <property type="entry name" value="Non-specific serine/threonine protein kinase"/>
    <property type="match status" value="1"/>
</dbReference>
<dbReference type="Proteomes" id="UP000233551">
    <property type="component" value="Unassembled WGS sequence"/>
</dbReference>
<accession>A0A2I0LFW6</accession>
<evidence type="ECO:0000256" key="11">
    <source>
        <dbReference type="ARBA" id="ARBA00048679"/>
    </source>
</evidence>
<keyword evidence="6" id="KW-0547">Nucleotide-binding</keyword>
<keyword evidence="5" id="KW-0808">Transferase</keyword>
<dbReference type="GO" id="GO:0005524">
    <property type="term" value="F:ATP binding"/>
    <property type="evidence" value="ECO:0007669"/>
    <property type="project" value="UniProtKB-KW"/>
</dbReference>
<evidence type="ECO:0000256" key="7">
    <source>
        <dbReference type="ARBA" id="ARBA00022777"/>
    </source>
</evidence>
<feature type="domain" description="NAF" evidence="12">
    <location>
        <begin position="6"/>
        <end position="34"/>
    </location>
</feature>
<name>A0A2I0LFW6_PUNGR</name>
<evidence type="ECO:0000313" key="13">
    <source>
        <dbReference type="EMBL" id="PKI79578.1"/>
    </source>
</evidence>
<evidence type="ECO:0000256" key="5">
    <source>
        <dbReference type="ARBA" id="ARBA00022679"/>
    </source>
</evidence>
<sequence length="136" mass="15637">DYVKRQTRFVSREPPKVITSSIEAVAEQMGLKVHSRNYKMRLQGVTANKAGQFAVVLEVYEVAPALFMVDVRKAAGDTLQYHKTRVEGEDDEEKLTEMNNWLFFVEDLSSFIWICYVSSFEVQCSLKIKAITLYIC</sequence>
<evidence type="ECO:0000256" key="1">
    <source>
        <dbReference type="ARBA" id="ARBA00001936"/>
    </source>
</evidence>
<dbReference type="EC" id="2.7.11.1" evidence="3"/>
<evidence type="ECO:0000256" key="8">
    <source>
        <dbReference type="ARBA" id="ARBA00022840"/>
    </source>
</evidence>
<evidence type="ECO:0000256" key="9">
    <source>
        <dbReference type="ARBA" id="ARBA00023211"/>
    </source>
</evidence>
<reference evidence="13 14" key="1">
    <citation type="submission" date="2017-11" db="EMBL/GenBank/DDBJ databases">
        <title>De-novo sequencing of pomegranate (Punica granatum L.) genome.</title>
        <authorList>
            <person name="Akparov Z."/>
            <person name="Amiraslanov A."/>
            <person name="Hajiyeva S."/>
            <person name="Abbasov M."/>
            <person name="Kaur K."/>
            <person name="Hamwieh A."/>
            <person name="Solovyev V."/>
            <person name="Salamov A."/>
            <person name="Braich B."/>
            <person name="Kosarev P."/>
            <person name="Mahmoud A."/>
            <person name="Hajiyev E."/>
            <person name="Babayeva S."/>
            <person name="Izzatullayeva V."/>
            <person name="Mammadov A."/>
            <person name="Mammadov A."/>
            <person name="Sharifova S."/>
            <person name="Ojaghi J."/>
            <person name="Eynullazada K."/>
            <person name="Bayramov B."/>
            <person name="Abdulazimova A."/>
            <person name="Shahmuradov I."/>
        </authorList>
    </citation>
    <scope>NUCLEOTIDE SEQUENCE [LARGE SCALE GENOMIC DNA]</scope>
    <source>
        <strain evidence="14">cv. AG2017</strain>
        <tissue evidence="13">Leaf</tissue>
    </source>
</reference>
<dbReference type="EMBL" id="PGOL01000001">
    <property type="protein sequence ID" value="PKI79578.1"/>
    <property type="molecule type" value="Genomic_DNA"/>
</dbReference>
<organism evidence="13 14">
    <name type="scientific">Punica granatum</name>
    <name type="common">Pomegranate</name>
    <dbReference type="NCBI Taxonomy" id="22663"/>
    <lineage>
        <taxon>Eukaryota</taxon>
        <taxon>Viridiplantae</taxon>
        <taxon>Streptophyta</taxon>
        <taxon>Embryophyta</taxon>
        <taxon>Tracheophyta</taxon>
        <taxon>Spermatophyta</taxon>
        <taxon>Magnoliopsida</taxon>
        <taxon>eudicotyledons</taxon>
        <taxon>Gunneridae</taxon>
        <taxon>Pentapetalae</taxon>
        <taxon>rosids</taxon>
        <taxon>malvids</taxon>
        <taxon>Myrtales</taxon>
        <taxon>Lythraceae</taxon>
        <taxon>Punica</taxon>
    </lineage>
</organism>
<dbReference type="Gene3D" id="3.30.310.80">
    <property type="entry name" value="Kinase associated domain 1, KA1"/>
    <property type="match status" value="1"/>
</dbReference>